<reference evidence="2 3" key="1">
    <citation type="journal article" date="2018" name="Front. Plant Sci.">
        <title>Red Clover (Trifolium pratense) and Zigzag Clover (T. medium) - A Picture of Genomic Similarities and Differences.</title>
        <authorList>
            <person name="Dluhosova J."/>
            <person name="Istvanek J."/>
            <person name="Nedelnik J."/>
            <person name="Repkova J."/>
        </authorList>
    </citation>
    <scope>NUCLEOTIDE SEQUENCE [LARGE SCALE GENOMIC DNA]</scope>
    <source>
        <strain evidence="3">cv. 10/8</strain>
        <tissue evidence="2">Leaf</tissue>
    </source>
</reference>
<evidence type="ECO:0000313" key="2">
    <source>
        <dbReference type="EMBL" id="MCI47259.1"/>
    </source>
</evidence>
<proteinExistence type="predicted"/>
<keyword evidence="3" id="KW-1185">Reference proteome</keyword>
<feature type="non-terminal residue" evidence="2">
    <location>
        <position position="1"/>
    </location>
</feature>
<accession>A0A392SF29</accession>
<evidence type="ECO:0000256" key="1">
    <source>
        <dbReference type="SAM" id="MobiDB-lite"/>
    </source>
</evidence>
<feature type="compositionally biased region" description="Polar residues" evidence="1">
    <location>
        <begin position="21"/>
        <end position="34"/>
    </location>
</feature>
<feature type="region of interest" description="Disordered" evidence="1">
    <location>
        <begin position="1"/>
        <end position="34"/>
    </location>
</feature>
<dbReference type="EMBL" id="LXQA010369836">
    <property type="protein sequence ID" value="MCI47259.1"/>
    <property type="molecule type" value="Genomic_DNA"/>
</dbReference>
<comment type="caution">
    <text evidence="2">The sequence shown here is derived from an EMBL/GenBank/DDBJ whole genome shotgun (WGS) entry which is preliminary data.</text>
</comment>
<evidence type="ECO:0008006" key="4">
    <source>
        <dbReference type="Google" id="ProtNLM"/>
    </source>
</evidence>
<feature type="compositionally biased region" description="Polar residues" evidence="1">
    <location>
        <begin position="58"/>
        <end position="68"/>
    </location>
</feature>
<name>A0A392SF29_9FABA</name>
<feature type="non-terminal residue" evidence="2">
    <location>
        <position position="105"/>
    </location>
</feature>
<dbReference type="AlphaFoldDB" id="A0A392SF29"/>
<feature type="region of interest" description="Disordered" evidence="1">
    <location>
        <begin position="58"/>
        <end position="87"/>
    </location>
</feature>
<organism evidence="2 3">
    <name type="scientific">Trifolium medium</name>
    <dbReference type="NCBI Taxonomy" id="97028"/>
    <lineage>
        <taxon>Eukaryota</taxon>
        <taxon>Viridiplantae</taxon>
        <taxon>Streptophyta</taxon>
        <taxon>Embryophyta</taxon>
        <taxon>Tracheophyta</taxon>
        <taxon>Spermatophyta</taxon>
        <taxon>Magnoliopsida</taxon>
        <taxon>eudicotyledons</taxon>
        <taxon>Gunneridae</taxon>
        <taxon>Pentapetalae</taxon>
        <taxon>rosids</taxon>
        <taxon>fabids</taxon>
        <taxon>Fabales</taxon>
        <taxon>Fabaceae</taxon>
        <taxon>Papilionoideae</taxon>
        <taxon>50 kb inversion clade</taxon>
        <taxon>NPAAA clade</taxon>
        <taxon>Hologalegina</taxon>
        <taxon>IRL clade</taxon>
        <taxon>Trifolieae</taxon>
        <taxon>Trifolium</taxon>
    </lineage>
</organism>
<dbReference type="Proteomes" id="UP000265520">
    <property type="component" value="Unassembled WGS sequence"/>
</dbReference>
<evidence type="ECO:0000313" key="3">
    <source>
        <dbReference type="Proteomes" id="UP000265520"/>
    </source>
</evidence>
<feature type="compositionally biased region" description="Basic and acidic residues" evidence="1">
    <location>
        <begin position="1"/>
        <end position="20"/>
    </location>
</feature>
<protein>
    <recommendedName>
        <fullName evidence="4">DUF4283 domain protein</fullName>
    </recommendedName>
</protein>
<sequence>QSEHVNRVVDQKSVPLRDESSASWVSDSQRNSATQCVIPEGEPTKANLEMAVDLSNQPSSLGVRQSTGAKVHPSKRTKSCPPGATRSVLSGPWSLEWLHDHNHGD</sequence>